<sequence>MLNRRAMRGLGLGEEDLEAEVTHQRVELHRLEKLYRDRRPPLPVGGRTVVLVTDGVVFGPVTPAAVRALRERGPGRLVLAAPVCDARSAVALRRAVDVLLCLREATYLHAVGPWYDDFRDVTDREVAVLLRQQQQPTAARRAG</sequence>
<evidence type="ECO:0000313" key="2">
    <source>
        <dbReference type="Proteomes" id="UP001499863"/>
    </source>
</evidence>
<evidence type="ECO:0000313" key="1">
    <source>
        <dbReference type="EMBL" id="GAA1385120.1"/>
    </source>
</evidence>
<proteinExistence type="predicted"/>
<gene>
    <name evidence="1" type="ORF">GCM10009639_07480</name>
</gene>
<dbReference type="Gene3D" id="3.40.50.2020">
    <property type="match status" value="1"/>
</dbReference>
<dbReference type="EMBL" id="BAAAKJ010000030">
    <property type="protein sequence ID" value="GAA1385120.1"/>
    <property type="molecule type" value="Genomic_DNA"/>
</dbReference>
<comment type="caution">
    <text evidence="1">The sequence shown here is derived from an EMBL/GenBank/DDBJ whole genome shotgun (WGS) entry which is preliminary data.</text>
</comment>
<organism evidence="1 2">
    <name type="scientific">Kitasatospora putterlickiae</name>
    <dbReference type="NCBI Taxonomy" id="221725"/>
    <lineage>
        <taxon>Bacteria</taxon>
        <taxon>Bacillati</taxon>
        <taxon>Actinomycetota</taxon>
        <taxon>Actinomycetes</taxon>
        <taxon>Kitasatosporales</taxon>
        <taxon>Streptomycetaceae</taxon>
        <taxon>Kitasatospora</taxon>
    </lineage>
</organism>
<accession>A0ABN1XMK1</accession>
<evidence type="ECO:0008006" key="3">
    <source>
        <dbReference type="Google" id="ProtNLM"/>
    </source>
</evidence>
<keyword evidence="2" id="KW-1185">Reference proteome</keyword>
<dbReference type="InterPro" id="IPR029057">
    <property type="entry name" value="PRTase-like"/>
</dbReference>
<dbReference type="Proteomes" id="UP001499863">
    <property type="component" value="Unassembled WGS sequence"/>
</dbReference>
<reference evidence="1 2" key="1">
    <citation type="journal article" date="2019" name="Int. J. Syst. Evol. Microbiol.">
        <title>The Global Catalogue of Microorganisms (GCM) 10K type strain sequencing project: providing services to taxonomists for standard genome sequencing and annotation.</title>
        <authorList>
            <consortium name="The Broad Institute Genomics Platform"/>
            <consortium name="The Broad Institute Genome Sequencing Center for Infectious Disease"/>
            <person name="Wu L."/>
            <person name="Ma J."/>
        </authorList>
    </citation>
    <scope>NUCLEOTIDE SEQUENCE [LARGE SCALE GENOMIC DNA]</scope>
    <source>
        <strain evidence="1 2">JCM 12393</strain>
    </source>
</reference>
<name>A0ABN1XMK1_9ACTN</name>
<dbReference type="SUPFAM" id="SSF53271">
    <property type="entry name" value="PRTase-like"/>
    <property type="match status" value="1"/>
</dbReference>
<protein>
    <recommendedName>
        <fullName evidence="3">Phosphoribosyltransferase</fullName>
    </recommendedName>
</protein>